<dbReference type="Proteomes" id="UP000182253">
    <property type="component" value="Unassembled WGS sequence"/>
</dbReference>
<dbReference type="EMBL" id="MFTL01000025">
    <property type="protein sequence ID" value="OGI61269.1"/>
    <property type="molecule type" value="Genomic_DNA"/>
</dbReference>
<protein>
    <submittedName>
        <fullName evidence="1">Uncharacterized protein</fullName>
    </submittedName>
</protein>
<proteinExistence type="predicted"/>
<organism evidence="1 2">
    <name type="scientific">Candidatus Nomurabacteria bacterium RIFCSPHIGHO2_01_FULL_39_9</name>
    <dbReference type="NCBI Taxonomy" id="1801735"/>
    <lineage>
        <taxon>Bacteria</taxon>
        <taxon>Candidatus Nomuraibacteriota</taxon>
    </lineage>
</organism>
<sequence>MTATDTTSFIEIRDAIVERLKETSKKIQTMSFPEALTEYKNLFQALIKEYGLDAKLLKTRGTDEPHEGQPGLNHCFQQIPADLASAFMKNWEKSTDAEEFFRYFNEFDKLWNALGSEMRKTISSSWDVCERFFARCTGVDNIKETQRFLAGLNLLQLFELKKFLNGEYYTLLINECLDKEFKLLNLSQAYNLLNSSGFSAREKELLCRHLVTREDFKKISPNVMMDWIKMTRSVVLVEAFLERNDLPVEFFILKVAMNQTRVQTFKQIKSYSEEKREG</sequence>
<evidence type="ECO:0000313" key="1">
    <source>
        <dbReference type="EMBL" id="OGI61269.1"/>
    </source>
</evidence>
<dbReference type="AlphaFoldDB" id="A0A1F6UV99"/>
<reference evidence="1 2" key="1">
    <citation type="journal article" date="2016" name="Nat. Commun.">
        <title>Thousands of microbial genomes shed light on interconnected biogeochemical processes in an aquifer system.</title>
        <authorList>
            <person name="Anantharaman K."/>
            <person name="Brown C.T."/>
            <person name="Hug L.A."/>
            <person name="Sharon I."/>
            <person name="Castelle C.J."/>
            <person name="Probst A.J."/>
            <person name="Thomas B.C."/>
            <person name="Singh A."/>
            <person name="Wilkins M.J."/>
            <person name="Karaoz U."/>
            <person name="Brodie E.L."/>
            <person name="Williams K.H."/>
            <person name="Hubbard S.S."/>
            <person name="Banfield J.F."/>
        </authorList>
    </citation>
    <scope>NUCLEOTIDE SEQUENCE [LARGE SCALE GENOMIC DNA]</scope>
</reference>
<accession>A0A1F6UV99</accession>
<name>A0A1F6UV99_9BACT</name>
<gene>
    <name evidence="1" type="ORF">A2645_02035</name>
</gene>
<evidence type="ECO:0000313" key="2">
    <source>
        <dbReference type="Proteomes" id="UP000182253"/>
    </source>
</evidence>
<comment type="caution">
    <text evidence="1">The sequence shown here is derived from an EMBL/GenBank/DDBJ whole genome shotgun (WGS) entry which is preliminary data.</text>
</comment>